<protein>
    <recommendedName>
        <fullName evidence="4">Peptide methionine sulfoxide reductase MsrA</fullName>
        <shortName evidence="4">Protein-methionine-S-oxide reductase</shortName>
        <ecNumber evidence="4">1.8.4.11</ecNumber>
    </recommendedName>
    <alternativeName>
        <fullName evidence="4">Peptide-methionine (S)-S-oxide reductase</fullName>
        <shortName evidence="4">Peptide Met(O) reductase</shortName>
    </alternativeName>
</protein>
<gene>
    <name evidence="4" type="primary">msrA</name>
    <name evidence="7" type="ORF">AVT10_05420</name>
</gene>
<dbReference type="Proteomes" id="UP000076609">
    <property type="component" value="Unassembled WGS sequence"/>
</dbReference>
<evidence type="ECO:0000256" key="5">
    <source>
        <dbReference type="SAM" id="SignalP"/>
    </source>
</evidence>
<reference evidence="8" key="1">
    <citation type="submission" date="2016-01" db="EMBL/GenBank/DDBJ databases">
        <title>Draft genome of Chromobacterium sp. F49.</title>
        <authorList>
            <person name="Hong K.W."/>
        </authorList>
    </citation>
    <scope>NUCLEOTIDE SEQUENCE [LARGE SCALE GENOMIC DNA]</scope>
    <source>
        <strain evidence="8">CN3</strain>
    </source>
</reference>
<feature type="chain" id="PRO_5045517554" description="Peptide methionine sulfoxide reductase MsrA" evidence="5">
    <location>
        <begin position="25"/>
        <end position="217"/>
    </location>
</feature>
<dbReference type="SUPFAM" id="SSF55068">
    <property type="entry name" value="Peptide methionine sulfoxide reductase"/>
    <property type="match status" value="1"/>
</dbReference>
<proteinExistence type="inferred from homology"/>
<keyword evidence="5" id="KW-0732">Signal</keyword>
<dbReference type="PANTHER" id="PTHR43774:SF1">
    <property type="entry name" value="PEPTIDE METHIONINE SULFOXIDE REDUCTASE MSRA 2"/>
    <property type="match status" value="1"/>
</dbReference>
<sequence>MKFLLPVAIAAIGVGALSIPPATAERAVPIPTVVSDVPPTPGLATAVLAGGCFWGMEAVFERVKGVKSVVSGYAGGTRQTATYDQVSTERTGHAEAIRITYDPRVVSYGTLLRLYFSVAHDPTQVNGQYPDSGPSYRSAIFPQNPSQALTARRYIAQLTRAKAFPKPIATKVETGAFYPAEAYHQDFARRNPSHPYIMRWDRPKVAAAKAAYPGLVG</sequence>
<comment type="caution">
    <text evidence="7">The sequence shown here is derived from an EMBL/GenBank/DDBJ whole genome shotgun (WGS) entry which is preliminary data.</text>
</comment>
<evidence type="ECO:0000256" key="3">
    <source>
        <dbReference type="ARBA" id="ARBA00048782"/>
    </source>
</evidence>
<dbReference type="InterPro" id="IPR002569">
    <property type="entry name" value="Met_Sox_Rdtase_MsrA_dom"/>
</dbReference>
<organism evidence="7 8">
    <name type="scientific">Sphingomonas hankookensis</name>
    <dbReference type="NCBI Taxonomy" id="563996"/>
    <lineage>
        <taxon>Bacteria</taxon>
        <taxon>Pseudomonadati</taxon>
        <taxon>Pseudomonadota</taxon>
        <taxon>Alphaproteobacteria</taxon>
        <taxon>Sphingomonadales</taxon>
        <taxon>Sphingomonadaceae</taxon>
        <taxon>Sphingomonas</taxon>
    </lineage>
</organism>
<dbReference type="EMBL" id="LQQO01000034">
    <property type="protein sequence ID" value="KZE11675.1"/>
    <property type="molecule type" value="Genomic_DNA"/>
</dbReference>
<dbReference type="RefSeq" id="WP_066692489.1">
    <property type="nucleotide sequence ID" value="NZ_CP117025.1"/>
</dbReference>
<evidence type="ECO:0000256" key="1">
    <source>
        <dbReference type="ARBA" id="ARBA00023002"/>
    </source>
</evidence>
<dbReference type="Gene3D" id="3.30.1060.10">
    <property type="entry name" value="Peptide methionine sulphoxide reductase MsrA"/>
    <property type="match status" value="1"/>
</dbReference>
<evidence type="ECO:0000259" key="6">
    <source>
        <dbReference type="Pfam" id="PF01625"/>
    </source>
</evidence>
<comment type="similarity">
    <text evidence="4">Belongs to the MsrA Met sulfoxide reductase family.</text>
</comment>
<dbReference type="PANTHER" id="PTHR43774">
    <property type="entry name" value="PEPTIDE METHIONINE SULFOXIDE REDUCTASE"/>
    <property type="match status" value="1"/>
</dbReference>
<feature type="domain" description="Peptide methionine sulphoxide reductase MsrA" evidence="6">
    <location>
        <begin position="45"/>
        <end position="196"/>
    </location>
</feature>
<evidence type="ECO:0000313" key="8">
    <source>
        <dbReference type="Proteomes" id="UP000076609"/>
    </source>
</evidence>
<keyword evidence="8" id="KW-1185">Reference proteome</keyword>
<comment type="function">
    <text evidence="4">Has an important function as a repair enzyme for proteins that have been inactivated by oxidation. Catalyzes the reversible oxidation-reduction of methionine sulfoxide in proteins to methionine.</text>
</comment>
<dbReference type="EC" id="1.8.4.11" evidence="4"/>
<dbReference type="HAMAP" id="MF_01401">
    <property type="entry name" value="MsrA"/>
    <property type="match status" value="1"/>
</dbReference>
<dbReference type="Pfam" id="PF01625">
    <property type="entry name" value="PMSR"/>
    <property type="match status" value="1"/>
</dbReference>
<evidence type="ECO:0000256" key="4">
    <source>
        <dbReference type="HAMAP-Rule" id="MF_01401"/>
    </source>
</evidence>
<accession>A0ABR5YBL0</accession>
<dbReference type="InterPro" id="IPR036509">
    <property type="entry name" value="Met_Sox_Rdtase_MsrA_sf"/>
</dbReference>
<feature type="signal peptide" evidence="5">
    <location>
        <begin position="1"/>
        <end position="24"/>
    </location>
</feature>
<keyword evidence="1 4" id="KW-0560">Oxidoreductase</keyword>
<comment type="catalytic activity">
    <reaction evidence="3 4">
        <text>[thioredoxin]-disulfide + L-methionine + H2O = L-methionine (S)-S-oxide + [thioredoxin]-dithiol</text>
        <dbReference type="Rhea" id="RHEA:19993"/>
        <dbReference type="Rhea" id="RHEA-COMP:10698"/>
        <dbReference type="Rhea" id="RHEA-COMP:10700"/>
        <dbReference type="ChEBI" id="CHEBI:15377"/>
        <dbReference type="ChEBI" id="CHEBI:29950"/>
        <dbReference type="ChEBI" id="CHEBI:50058"/>
        <dbReference type="ChEBI" id="CHEBI:57844"/>
        <dbReference type="ChEBI" id="CHEBI:58772"/>
        <dbReference type="EC" id="1.8.4.11"/>
    </reaction>
</comment>
<feature type="active site" evidence="4">
    <location>
        <position position="52"/>
    </location>
</feature>
<name>A0ABR5YBL0_9SPHN</name>
<comment type="catalytic activity">
    <reaction evidence="2 4">
        <text>L-methionyl-[protein] + [thioredoxin]-disulfide + H2O = L-methionyl-(S)-S-oxide-[protein] + [thioredoxin]-dithiol</text>
        <dbReference type="Rhea" id="RHEA:14217"/>
        <dbReference type="Rhea" id="RHEA-COMP:10698"/>
        <dbReference type="Rhea" id="RHEA-COMP:10700"/>
        <dbReference type="Rhea" id="RHEA-COMP:12313"/>
        <dbReference type="Rhea" id="RHEA-COMP:12315"/>
        <dbReference type="ChEBI" id="CHEBI:15377"/>
        <dbReference type="ChEBI" id="CHEBI:16044"/>
        <dbReference type="ChEBI" id="CHEBI:29950"/>
        <dbReference type="ChEBI" id="CHEBI:44120"/>
        <dbReference type="ChEBI" id="CHEBI:50058"/>
        <dbReference type="EC" id="1.8.4.11"/>
    </reaction>
</comment>
<dbReference type="NCBIfam" id="TIGR00401">
    <property type="entry name" value="msrA"/>
    <property type="match status" value="1"/>
</dbReference>
<evidence type="ECO:0000313" key="7">
    <source>
        <dbReference type="EMBL" id="KZE11675.1"/>
    </source>
</evidence>
<evidence type="ECO:0000256" key="2">
    <source>
        <dbReference type="ARBA" id="ARBA00047806"/>
    </source>
</evidence>